<evidence type="ECO:0000313" key="3">
    <source>
        <dbReference type="Proteomes" id="UP000009026"/>
    </source>
</evidence>
<feature type="transmembrane region" description="Helical" evidence="1">
    <location>
        <begin position="57"/>
        <end position="77"/>
    </location>
</feature>
<organism evidence="2 3">
    <name type="scientific">Pseudomyxococcus hansupus</name>
    <dbReference type="NCBI Taxonomy" id="1297742"/>
    <lineage>
        <taxon>Bacteria</taxon>
        <taxon>Pseudomonadati</taxon>
        <taxon>Myxococcota</taxon>
        <taxon>Myxococcia</taxon>
        <taxon>Myxococcales</taxon>
        <taxon>Cystobacterineae</taxon>
        <taxon>Myxococcaceae</taxon>
        <taxon>Pseudomyxococcus</taxon>
    </lineage>
</organism>
<dbReference type="PATRIC" id="fig|1297742.4.peg.2268"/>
<dbReference type="AlphaFoldDB" id="A0A0H4WPA5"/>
<evidence type="ECO:0000313" key="2">
    <source>
        <dbReference type="EMBL" id="AKQ65331.1"/>
    </source>
</evidence>
<reference evidence="2 3" key="1">
    <citation type="journal article" date="2016" name="PLoS ONE">
        <title>Complete Genome Sequence and Comparative Genomics of a Novel Myxobacterium Myxococcus hansupus.</title>
        <authorList>
            <person name="Sharma G."/>
            <person name="Narwani T."/>
            <person name="Subramanian S."/>
        </authorList>
    </citation>
    <scope>NUCLEOTIDE SEQUENCE [LARGE SCALE GENOMIC DNA]</scope>
    <source>
        <strain evidence="3">mixupus</strain>
    </source>
</reference>
<evidence type="ECO:0000256" key="1">
    <source>
        <dbReference type="SAM" id="Phobius"/>
    </source>
</evidence>
<feature type="transmembrane region" description="Helical" evidence="1">
    <location>
        <begin position="83"/>
        <end position="101"/>
    </location>
</feature>
<proteinExistence type="predicted"/>
<name>A0A0H4WPA5_9BACT</name>
<accession>A0A0H4WPA5</accession>
<dbReference type="Proteomes" id="UP000009026">
    <property type="component" value="Chromosome"/>
</dbReference>
<dbReference type="EMBL" id="CP012109">
    <property type="protein sequence ID" value="AKQ65331.1"/>
    <property type="molecule type" value="Genomic_DNA"/>
</dbReference>
<sequence>MTARSEVGQPSPLGLRLVHAALFLAFAAGVGVVSVPEWTHLGSALAQPFHAGAAPRWLVLMGSVLAAVGTVRLAWELLRGRSAPLWASGVILLGVMSTLAGGRPQGLEQSRAEVTANLDLLRVARRVHLQMVHELQSHGETPQAQDVWRTALAQAGADQVRVHTRTFQSLHPQIAWMPSESAVPEPLVPGQLAVHVTSDGVGFSVRLVGLEQGRPVLLKDDQGATLVLRGLYNPDLPPPTPPQVPPTP</sequence>
<dbReference type="KEGG" id="mym:A176_002243"/>
<keyword evidence="1" id="KW-0472">Membrane</keyword>
<keyword evidence="3" id="KW-1185">Reference proteome</keyword>
<feature type="transmembrane region" description="Helical" evidence="1">
    <location>
        <begin position="17"/>
        <end position="36"/>
    </location>
</feature>
<dbReference type="STRING" id="1297742.A176_002243"/>
<protein>
    <submittedName>
        <fullName evidence="2">Uncharacterized protein</fullName>
    </submittedName>
</protein>
<keyword evidence="1" id="KW-0812">Transmembrane</keyword>
<gene>
    <name evidence="2" type="ORF">A176_002243</name>
</gene>
<keyword evidence="1" id="KW-1133">Transmembrane helix</keyword>
<dbReference type="RefSeq" id="WP_002636717.1">
    <property type="nucleotide sequence ID" value="NZ_CP012109.1"/>
</dbReference>
<dbReference type="OrthoDB" id="5381598at2"/>